<dbReference type="InterPro" id="IPR011990">
    <property type="entry name" value="TPR-like_helical_dom_sf"/>
</dbReference>
<dbReference type="AlphaFoldDB" id="A0A815LAK8"/>
<dbReference type="PANTHER" id="PTHR45641:SF19">
    <property type="entry name" value="NEPHROCYSTIN-3"/>
    <property type="match status" value="1"/>
</dbReference>
<dbReference type="PROSITE" id="PS51996">
    <property type="entry name" value="TR_MART"/>
    <property type="match status" value="1"/>
</dbReference>
<dbReference type="SUPFAM" id="SSF48452">
    <property type="entry name" value="TPR-like"/>
    <property type="match status" value="2"/>
</dbReference>
<comment type="caution">
    <text evidence="5">The sequence shown here is derived from an EMBL/GenBank/DDBJ whole genome shotgun (WGS) entry which is preliminary data.</text>
</comment>
<dbReference type="PANTHER" id="PTHR45641">
    <property type="entry name" value="TETRATRICOPEPTIDE REPEAT PROTEIN (AFU_ORTHOLOGUE AFUA_6G03870)"/>
    <property type="match status" value="1"/>
</dbReference>
<feature type="domain" description="Ubiquitin-like" evidence="4">
    <location>
        <begin position="665"/>
        <end position="769"/>
    </location>
</feature>
<feature type="non-terminal residue" evidence="5">
    <location>
        <position position="1"/>
    </location>
</feature>
<proteinExistence type="predicted"/>
<feature type="domain" description="Ubiquitin-like" evidence="4">
    <location>
        <begin position="783"/>
        <end position="853"/>
    </location>
</feature>
<dbReference type="Pfam" id="PF03496">
    <property type="entry name" value="ADPrib_exo_Tox"/>
    <property type="match status" value="1"/>
</dbReference>
<dbReference type="Gene3D" id="1.25.40.10">
    <property type="entry name" value="Tetratricopeptide repeat domain"/>
    <property type="match status" value="3"/>
</dbReference>
<organism evidence="5 6">
    <name type="scientific">Rotaria sordida</name>
    <dbReference type="NCBI Taxonomy" id="392033"/>
    <lineage>
        <taxon>Eukaryota</taxon>
        <taxon>Metazoa</taxon>
        <taxon>Spiralia</taxon>
        <taxon>Gnathifera</taxon>
        <taxon>Rotifera</taxon>
        <taxon>Eurotatoria</taxon>
        <taxon>Bdelloidea</taxon>
        <taxon>Philodinida</taxon>
        <taxon>Philodinidae</taxon>
        <taxon>Rotaria</taxon>
    </lineage>
</organism>
<dbReference type="InterPro" id="IPR029071">
    <property type="entry name" value="Ubiquitin-like_domsf"/>
</dbReference>
<keyword evidence="1" id="KW-0677">Repeat</keyword>
<evidence type="ECO:0000256" key="3">
    <source>
        <dbReference type="PROSITE-ProRule" id="PRU00339"/>
    </source>
</evidence>
<dbReference type="CDD" id="cd17039">
    <property type="entry name" value="Ubl_ubiquitin_like"/>
    <property type="match status" value="1"/>
</dbReference>
<dbReference type="Gene3D" id="3.10.20.90">
    <property type="entry name" value="Phosphatidylinositol 3-kinase Catalytic Subunit, Chain A, domain 1"/>
    <property type="match status" value="3"/>
</dbReference>
<reference evidence="5" key="1">
    <citation type="submission" date="2021-02" db="EMBL/GenBank/DDBJ databases">
        <authorList>
            <person name="Nowell W R."/>
        </authorList>
    </citation>
    <scope>NUCLEOTIDE SEQUENCE</scope>
</reference>
<dbReference type="SMART" id="SM00028">
    <property type="entry name" value="TPR"/>
    <property type="match status" value="5"/>
</dbReference>
<dbReference type="Proteomes" id="UP000663864">
    <property type="component" value="Unassembled WGS sequence"/>
</dbReference>
<dbReference type="PROSITE" id="PS50005">
    <property type="entry name" value="TPR"/>
    <property type="match status" value="3"/>
</dbReference>
<evidence type="ECO:0000313" key="6">
    <source>
        <dbReference type="Proteomes" id="UP000663864"/>
    </source>
</evidence>
<dbReference type="PROSITE" id="PS50293">
    <property type="entry name" value="TPR_REGION"/>
    <property type="match status" value="1"/>
</dbReference>
<dbReference type="GO" id="GO:0005576">
    <property type="term" value="C:extracellular region"/>
    <property type="evidence" value="ECO:0007669"/>
    <property type="project" value="InterPro"/>
</dbReference>
<dbReference type="InterPro" id="IPR019734">
    <property type="entry name" value="TPR_rpt"/>
</dbReference>
<feature type="repeat" description="TPR" evidence="3">
    <location>
        <begin position="1106"/>
        <end position="1139"/>
    </location>
</feature>
<feature type="repeat" description="TPR" evidence="3">
    <location>
        <begin position="498"/>
        <end position="531"/>
    </location>
</feature>
<protein>
    <recommendedName>
        <fullName evidence="4">Ubiquitin-like domain-containing protein</fullName>
    </recommendedName>
</protein>
<gene>
    <name evidence="5" type="ORF">ZHD862_LOCUS33379</name>
</gene>
<dbReference type="Pfam" id="PF13424">
    <property type="entry name" value="TPR_12"/>
    <property type="match status" value="3"/>
</dbReference>
<accession>A0A815LAK8</accession>
<evidence type="ECO:0000256" key="1">
    <source>
        <dbReference type="ARBA" id="ARBA00022737"/>
    </source>
</evidence>
<dbReference type="Gene3D" id="3.90.176.10">
    <property type="entry name" value="Toxin ADP-ribosyltransferase, Chain A, domain 1"/>
    <property type="match status" value="1"/>
</dbReference>
<dbReference type="EMBL" id="CAJNOT010003934">
    <property type="protein sequence ID" value="CAF1407087.1"/>
    <property type="molecule type" value="Genomic_DNA"/>
</dbReference>
<keyword evidence="2 3" id="KW-0802">TPR repeat</keyword>
<evidence type="ECO:0000313" key="5">
    <source>
        <dbReference type="EMBL" id="CAF1407087.1"/>
    </source>
</evidence>
<evidence type="ECO:0000259" key="4">
    <source>
        <dbReference type="PROSITE" id="PS50053"/>
    </source>
</evidence>
<feature type="repeat" description="TPR" evidence="3">
    <location>
        <begin position="1190"/>
        <end position="1223"/>
    </location>
</feature>
<dbReference type="InterPro" id="IPR000626">
    <property type="entry name" value="Ubiquitin-like_dom"/>
</dbReference>
<dbReference type="SUPFAM" id="SSF56399">
    <property type="entry name" value="ADP-ribosylation"/>
    <property type="match status" value="1"/>
</dbReference>
<sequence length="1259" mass="146177">IMAHAIPKKHKKTDDLSLNQLSIQPNDDENKESITLIWFDPNIGSHEDTEKTKEQLRFINDLVIFKTDLEDCVTFIQSIDKEKIFLITSGKKASQILSRIISCPQIDSIFIFCMKKERYEYLLNEYSKIVDIYVELNNLCQSIREQVNLVNKQIQTFSFFDQHEKSTKDLSKESATFLWFQLFNYVIARLPRNEQAKQQMIQICKDYYRGNKKEIELIKEFEQTYRSKDAIRWYSKQSFVYKLINKALRIEDVDLLYTFRFFIGDLSQNLQQEHEKILSSKEKILNVYRGIKLDKKEFDKLKENQTKLISTNGYLSTSRRKSLALSFAMKPTKRLDLIPILFHIQCDIEQSHKNIIFADISQFSDYPDEEEVLFDIGACFLIESIDEQESLQIIKMNLSNEGQKITKGYLELTRQATEELSVPIVFGRLLCNLGDYGKSQKYFEQLLKDSEDEDRAWIEFNIGRAHDFKGEWNEARKYFYHAYDQMINSKPPRIKDSAHVLNYLGNILCYQGKYDEALDYHQRALEIREKFHPSGHIDTATSLSNIDISTRKMTSTIVNNQHKIHAEYKPLSTSSIPVYWSNQAKFIHIDLTTNNDNCSEDITLAGLETAVSKLLSIHDVKLYTDSLRDIYLRKDDAIDLLILSNEILFLKTPGFHRTPVAEQTITINIRTVWHKMTPFTITCSNRITTKELKQMIEMQNPSLKVEHQRLIHETHCVGNRRLSNIDSYRAAQGLAALSNDHFFDDGLLLSECNINNNTTLYVVRSKCTNRETTEIIAMLPVDLQIHVVTVGPDYEDKKTTTINCSTETTIQELKSMISDQVIGVDNRIIVYGVHKLDERKRLADYNIENNDILFCRTPFVGVVFVRSLTGKTITINIYSEETIESFKSKVKSIPVDQQRIIFAGKQWENGRLLSDYFILTESTVHLQLRLRGGEHMPTEASFVDLSDESKIKKIEWNSEAPPWRTTDVGLCLEGKCENSYCEAFNYSVIINKEMGIFDFINNKNTNCPQCHAHVAVLTCAFNNCQWRWFGIKCESKTDRLVQISKADWTTADDNYNLFDLEKEIGDGGAKLFDRARRALIDEAQKCYEELLQIKQKYLDKDDPALATTYNNIGTIYHNQGNSQLALEYFQRALSIHLANPESNYEYIAAEYSNIAAIFIDQGNLQEAFQCQQRSLDIYWKYLPSNHPYLAQSYYALAMSLYALDRYDEMFEYMQKALSIDKQSLPPNHLQTQFHEENMKAVVQRMFERIATGSIIIDDS</sequence>
<dbReference type="InterPro" id="IPR003540">
    <property type="entry name" value="ADP-ribosyltransferase"/>
</dbReference>
<name>A0A815LAK8_9BILA</name>
<dbReference type="SUPFAM" id="SSF54236">
    <property type="entry name" value="Ubiquitin-like"/>
    <property type="match status" value="3"/>
</dbReference>
<dbReference type="PROSITE" id="PS50053">
    <property type="entry name" value="UBIQUITIN_2"/>
    <property type="match status" value="3"/>
</dbReference>
<feature type="domain" description="Ubiquitin-like" evidence="4">
    <location>
        <begin position="863"/>
        <end position="933"/>
    </location>
</feature>
<dbReference type="SMART" id="SM00213">
    <property type="entry name" value="UBQ"/>
    <property type="match status" value="2"/>
</dbReference>
<evidence type="ECO:0000256" key="2">
    <source>
        <dbReference type="ARBA" id="ARBA00022803"/>
    </source>
</evidence>
<dbReference type="Pfam" id="PF00240">
    <property type="entry name" value="ubiquitin"/>
    <property type="match status" value="1"/>
</dbReference>